<proteinExistence type="inferred from homology"/>
<dbReference type="STRING" id="253628.A0A0D2APL4"/>
<dbReference type="GO" id="GO:0001405">
    <property type="term" value="C:PAM complex, Tim23 associated import motor"/>
    <property type="evidence" value="ECO:0007669"/>
    <property type="project" value="TreeGrafter"/>
</dbReference>
<dbReference type="InterPro" id="IPR000740">
    <property type="entry name" value="GrpE"/>
</dbReference>
<dbReference type="HAMAP" id="MF_01151">
    <property type="entry name" value="GrpE"/>
    <property type="match status" value="1"/>
</dbReference>
<dbReference type="GO" id="GO:0042803">
    <property type="term" value="F:protein homodimerization activity"/>
    <property type="evidence" value="ECO:0007669"/>
    <property type="project" value="InterPro"/>
</dbReference>
<evidence type="ECO:0000256" key="1">
    <source>
        <dbReference type="ARBA" id="ARBA00004305"/>
    </source>
</evidence>
<dbReference type="GO" id="GO:0051087">
    <property type="term" value="F:protein-folding chaperone binding"/>
    <property type="evidence" value="ECO:0007669"/>
    <property type="project" value="InterPro"/>
</dbReference>
<feature type="compositionally biased region" description="Basic and acidic residues" evidence="6">
    <location>
        <begin position="64"/>
        <end position="84"/>
    </location>
</feature>
<organism evidence="7 8">
    <name type="scientific">Verruconis gallopava</name>
    <dbReference type="NCBI Taxonomy" id="253628"/>
    <lineage>
        <taxon>Eukaryota</taxon>
        <taxon>Fungi</taxon>
        <taxon>Dikarya</taxon>
        <taxon>Ascomycota</taxon>
        <taxon>Pezizomycotina</taxon>
        <taxon>Dothideomycetes</taxon>
        <taxon>Pleosporomycetidae</taxon>
        <taxon>Venturiales</taxon>
        <taxon>Sympoventuriaceae</taxon>
        <taxon>Verruconis</taxon>
    </lineage>
</organism>
<dbReference type="CDD" id="cd00446">
    <property type="entry name" value="GrpE"/>
    <property type="match status" value="1"/>
</dbReference>
<dbReference type="Gene3D" id="3.90.20.20">
    <property type="match status" value="1"/>
</dbReference>
<keyword evidence="4" id="KW-0496">Mitochondrion</keyword>
<dbReference type="Gene3D" id="2.30.22.10">
    <property type="entry name" value="Head domain of nucleotide exchange factor GrpE"/>
    <property type="match status" value="1"/>
</dbReference>
<dbReference type="InterPro" id="IPR009012">
    <property type="entry name" value="GrpE_head"/>
</dbReference>
<dbReference type="HOGENOM" id="CLU_057217_0_0_1"/>
<protein>
    <recommendedName>
        <fullName evidence="4">GrpE protein homolog</fullName>
    </recommendedName>
</protein>
<dbReference type="PANTHER" id="PTHR21237:SF23">
    <property type="entry name" value="GRPE PROTEIN HOMOLOG, MITOCHONDRIAL"/>
    <property type="match status" value="1"/>
</dbReference>
<dbReference type="AlphaFoldDB" id="A0A0D2APL4"/>
<dbReference type="GO" id="GO:0030150">
    <property type="term" value="P:protein import into mitochondrial matrix"/>
    <property type="evidence" value="ECO:0007669"/>
    <property type="project" value="TreeGrafter"/>
</dbReference>
<sequence length="256" mass="28268">MLQRSLLRSSRSFRAQIPSQRTAVASSIRAAPSPFIRSSSLYPSSSRVAARWYSDATSSSQESKPAEGEKAKEGENGKSDEAGLSEVDKLKKEIEAKNKEILSLKDSYLRSLADYRNLQDRTARDRQQAHDFALQKFARDLLPSIDNLTHALKSVPAERLAAPAADASQIHNDLTNLHKGVQLMETVLLDVLKKHGLTKYDPAVEGEKFDPNIHDAVFMAPQPDKEDGTVFHTQSPGYMLNGRVLRAAQVGVVKNS</sequence>
<dbReference type="GO" id="GO:0000774">
    <property type="term" value="F:adenyl-nucleotide exchange factor activity"/>
    <property type="evidence" value="ECO:0007669"/>
    <property type="project" value="InterPro"/>
</dbReference>
<evidence type="ECO:0000256" key="2">
    <source>
        <dbReference type="ARBA" id="ARBA00009054"/>
    </source>
</evidence>
<dbReference type="RefSeq" id="XP_016210968.1">
    <property type="nucleotide sequence ID" value="XM_016361148.1"/>
</dbReference>
<dbReference type="FunFam" id="2.30.22.10:FF:000002">
    <property type="entry name" value="GrpE protein homolog"/>
    <property type="match status" value="1"/>
</dbReference>
<evidence type="ECO:0000256" key="3">
    <source>
        <dbReference type="ARBA" id="ARBA00023186"/>
    </source>
</evidence>
<evidence type="ECO:0000256" key="4">
    <source>
        <dbReference type="RuleBase" id="RU000640"/>
    </source>
</evidence>
<dbReference type="EMBL" id="KN847557">
    <property type="protein sequence ID" value="KIW01099.1"/>
    <property type="molecule type" value="Genomic_DNA"/>
</dbReference>
<reference evidence="7 8" key="1">
    <citation type="submission" date="2015-01" db="EMBL/GenBank/DDBJ databases">
        <title>The Genome Sequence of Ochroconis gallopava CBS43764.</title>
        <authorList>
            <consortium name="The Broad Institute Genomics Platform"/>
            <person name="Cuomo C."/>
            <person name="de Hoog S."/>
            <person name="Gorbushina A."/>
            <person name="Stielow B."/>
            <person name="Teixiera M."/>
            <person name="Abouelleil A."/>
            <person name="Chapman S.B."/>
            <person name="Priest M."/>
            <person name="Young S.K."/>
            <person name="Wortman J."/>
            <person name="Nusbaum C."/>
            <person name="Birren B."/>
        </authorList>
    </citation>
    <scope>NUCLEOTIDE SEQUENCE [LARGE SCALE GENOMIC DNA]</scope>
    <source>
        <strain evidence="7 8">CBS 43764</strain>
    </source>
</reference>
<dbReference type="PROSITE" id="PS01071">
    <property type="entry name" value="GRPE"/>
    <property type="match status" value="1"/>
</dbReference>
<name>A0A0D2APL4_9PEZI</name>
<keyword evidence="3 4" id="KW-0143">Chaperone</keyword>
<dbReference type="InParanoid" id="A0A0D2APL4"/>
<comment type="similarity">
    <text evidence="2 5">Belongs to the GrpE family.</text>
</comment>
<dbReference type="SUPFAM" id="SSF58014">
    <property type="entry name" value="Coiled-coil domain of nucleotide exchange factor GrpE"/>
    <property type="match status" value="1"/>
</dbReference>
<evidence type="ECO:0000256" key="6">
    <source>
        <dbReference type="SAM" id="MobiDB-lite"/>
    </source>
</evidence>
<dbReference type="SUPFAM" id="SSF51064">
    <property type="entry name" value="Head domain of nucleotide exchange factor GrpE"/>
    <property type="match status" value="1"/>
</dbReference>
<evidence type="ECO:0000313" key="7">
    <source>
        <dbReference type="EMBL" id="KIW01099.1"/>
    </source>
</evidence>
<feature type="region of interest" description="Disordered" evidence="6">
    <location>
        <begin position="53"/>
        <end position="84"/>
    </location>
</feature>
<comment type="subcellular location">
    <subcellularLocation>
        <location evidence="1 4">Mitochondrion matrix</location>
    </subcellularLocation>
</comment>
<dbReference type="PRINTS" id="PR00773">
    <property type="entry name" value="GRPEPROTEIN"/>
</dbReference>
<dbReference type="VEuPathDB" id="FungiDB:PV09_07386"/>
<keyword evidence="8" id="KW-1185">Reference proteome</keyword>
<dbReference type="PANTHER" id="PTHR21237">
    <property type="entry name" value="GRPE PROTEIN"/>
    <property type="match status" value="1"/>
</dbReference>
<accession>A0A0D2APL4</accession>
<dbReference type="GO" id="GO:0051082">
    <property type="term" value="F:unfolded protein binding"/>
    <property type="evidence" value="ECO:0007669"/>
    <property type="project" value="TreeGrafter"/>
</dbReference>
<gene>
    <name evidence="7" type="ORF">PV09_07386</name>
</gene>
<dbReference type="InterPro" id="IPR013805">
    <property type="entry name" value="GrpE_CC"/>
</dbReference>
<comment type="function">
    <text evidence="4">Essential component of the PAM complex, a complex required for the translocation of transit peptide-containing proteins from the inner membrane into the mitochondrial matrix in an ATP-dependent manner.</text>
</comment>
<evidence type="ECO:0000256" key="5">
    <source>
        <dbReference type="RuleBase" id="RU004478"/>
    </source>
</evidence>
<dbReference type="GeneID" id="27315359"/>
<dbReference type="FunCoup" id="A0A0D2APL4">
    <property type="interactions" value="836"/>
</dbReference>
<dbReference type="Pfam" id="PF01025">
    <property type="entry name" value="GrpE"/>
    <property type="match status" value="1"/>
</dbReference>
<dbReference type="OrthoDB" id="201635at2759"/>
<dbReference type="GO" id="GO:0006457">
    <property type="term" value="P:protein folding"/>
    <property type="evidence" value="ECO:0007669"/>
    <property type="project" value="InterPro"/>
</dbReference>
<evidence type="ECO:0000313" key="8">
    <source>
        <dbReference type="Proteomes" id="UP000053259"/>
    </source>
</evidence>
<dbReference type="Proteomes" id="UP000053259">
    <property type="component" value="Unassembled WGS sequence"/>
</dbReference>